<sequence length="51" mass="5744">MSRRSQHTANHPLLDLRLGGIRLTIHYLPYPLLAFLASITGSVTTALWLTR</sequence>
<comment type="caution">
    <text evidence="2">The sequence shown here is derived from an EMBL/GenBank/DDBJ whole genome shotgun (WGS) entry which is preliminary data.</text>
</comment>
<gene>
    <name evidence="2" type="ORF">GCM10010423_70010</name>
</gene>
<keyword evidence="1" id="KW-0812">Transmembrane</keyword>
<name>A0ABN3P502_9ACTN</name>
<keyword evidence="1" id="KW-0472">Membrane</keyword>
<accession>A0ABN3P502</accession>
<proteinExistence type="predicted"/>
<dbReference type="RefSeq" id="WP_344543905.1">
    <property type="nucleotide sequence ID" value="NZ_BAAATM010000027.1"/>
</dbReference>
<dbReference type="Proteomes" id="UP001501095">
    <property type="component" value="Unassembled WGS sequence"/>
</dbReference>
<keyword evidence="3" id="KW-1185">Reference proteome</keyword>
<evidence type="ECO:0000256" key="1">
    <source>
        <dbReference type="SAM" id="Phobius"/>
    </source>
</evidence>
<evidence type="ECO:0000313" key="2">
    <source>
        <dbReference type="EMBL" id="GAA2558178.1"/>
    </source>
</evidence>
<keyword evidence="1" id="KW-1133">Transmembrane helix</keyword>
<feature type="transmembrane region" description="Helical" evidence="1">
    <location>
        <begin position="27"/>
        <end position="49"/>
    </location>
</feature>
<organism evidence="2 3">
    <name type="scientific">Streptomyces levis</name>
    <dbReference type="NCBI Taxonomy" id="285566"/>
    <lineage>
        <taxon>Bacteria</taxon>
        <taxon>Bacillati</taxon>
        <taxon>Actinomycetota</taxon>
        <taxon>Actinomycetes</taxon>
        <taxon>Kitasatosporales</taxon>
        <taxon>Streptomycetaceae</taxon>
        <taxon>Streptomyces</taxon>
    </lineage>
</organism>
<protein>
    <submittedName>
        <fullName evidence="2">Uncharacterized protein</fullName>
    </submittedName>
</protein>
<reference evidence="2 3" key="1">
    <citation type="journal article" date="2019" name="Int. J. Syst. Evol. Microbiol.">
        <title>The Global Catalogue of Microorganisms (GCM) 10K type strain sequencing project: providing services to taxonomists for standard genome sequencing and annotation.</title>
        <authorList>
            <consortium name="The Broad Institute Genomics Platform"/>
            <consortium name="The Broad Institute Genome Sequencing Center for Infectious Disease"/>
            <person name="Wu L."/>
            <person name="Ma J."/>
        </authorList>
    </citation>
    <scope>NUCLEOTIDE SEQUENCE [LARGE SCALE GENOMIC DNA]</scope>
    <source>
        <strain evidence="2 3">JCM 6924</strain>
    </source>
</reference>
<evidence type="ECO:0000313" key="3">
    <source>
        <dbReference type="Proteomes" id="UP001501095"/>
    </source>
</evidence>
<dbReference type="EMBL" id="BAAATM010000027">
    <property type="protein sequence ID" value="GAA2558178.1"/>
    <property type="molecule type" value="Genomic_DNA"/>
</dbReference>